<organism evidence="4 5">
    <name type="scientific">Pseudotabrizicola alkalilacus</name>
    <dbReference type="NCBI Taxonomy" id="2305252"/>
    <lineage>
        <taxon>Bacteria</taxon>
        <taxon>Pseudomonadati</taxon>
        <taxon>Pseudomonadota</taxon>
        <taxon>Alphaproteobacteria</taxon>
        <taxon>Rhodobacterales</taxon>
        <taxon>Paracoccaceae</taxon>
        <taxon>Pseudotabrizicola</taxon>
    </lineage>
</organism>
<dbReference type="Gene3D" id="3.90.870.20">
    <property type="entry name" value="Carbamoyltransferase, C-terminal domain"/>
    <property type="match status" value="1"/>
</dbReference>
<feature type="domain" description="Carbamoyltransferase" evidence="2">
    <location>
        <begin position="7"/>
        <end position="343"/>
    </location>
</feature>
<proteinExistence type="inferred from homology"/>
<dbReference type="GO" id="GO:0003824">
    <property type="term" value="F:catalytic activity"/>
    <property type="evidence" value="ECO:0007669"/>
    <property type="project" value="InterPro"/>
</dbReference>
<dbReference type="Pfam" id="PF02543">
    <property type="entry name" value="Carbam_trans_N"/>
    <property type="match status" value="1"/>
</dbReference>
<dbReference type="PANTHER" id="PTHR34847">
    <property type="entry name" value="NODULATION PROTEIN U"/>
    <property type="match status" value="1"/>
</dbReference>
<dbReference type="Gene3D" id="3.30.420.40">
    <property type="match status" value="2"/>
</dbReference>
<protein>
    <submittedName>
        <fullName evidence="4">Nodulation protein</fullName>
    </submittedName>
</protein>
<sequence length="612" mass="66595">MTQTEYILGISAHFHDSAAALVQGDHILAAAQEERFTRKKADWGFPDQAIRYCLSQLPDGVSLDKVAYYEDPGLKVRRILETARETLPSGARLWPQIVETLKCLSRELPRQLEKVAGDAGRIVFVPHHRSHAASAFYPSPFENAAVLVLDGVGEYSTTTLWSGGPTGLFPTGEIRFPHSLGLFYSAFTQYCGFKVNSGEYKLMGLAPFGMPEFHKTIRDELIEISEDGSFTLNMDYFSFDRDLSTTSPLFEMLFNQPHRHETAAITPFHMNMAASAQAVLEEAVLALAKTALERSNSRNLCLAGGVALNCVANRRLHRDLAGLDALWIQPAAGDAGGALGAALEAARATAGPRAQPTGDSMAGGFLGPEYLDAEIQSVLDSAGLVYESIPDPADYAALVAEGLAAGQIVGHFHGRMEFGPRALGNRSILADPRGKDTLSRVNRSIKFREDWRPFAPIVLADQAATYFEEPTDSPYMLLVADLKSAFRGPVGVSEARAQGHHAPMQLQNAVTSQFAAVTHVDFSARLQTIDPATGSRAGRILHAFHTITGCPMVLNTSFNVRGEPIICTPKDAIDCFLNTHLDLLAIGGFLVRRSAQPDWVRQKIGRTRFAAD</sequence>
<reference evidence="4 5" key="1">
    <citation type="submission" date="2018-08" db="EMBL/GenBank/DDBJ databases">
        <title>Flavobacterium tibetense sp. nov., isolated from a wetland YonghuCo on Tibetan Plateau.</title>
        <authorList>
            <person name="Phurbu D."/>
            <person name="Lu H."/>
            <person name="Xing P."/>
        </authorList>
    </citation>
    <scope>NUCLEOTIDE SEQUENCE [LARGE SCALE GENOMIC DNA]</scope>
    <source>
        <strain evidence="4 5">DJC</strain>
    </source>
</reference>
<feature type="domain" description="Carbamoyltransferase C-terminal" evidence="3">
    <location>
        <begin position="400"/>
        <end position="593"/>
    </location>
</feature>
<dbReference type="PANTHER" id="PTHR34847:SF1">
    <property type="entry name" value="NODULATION PROTEIN U"/>
    <property type="match status" value="1"/>
</dbReference>
<gene>
    <name evidence="4" type="ORF">D1012_18050</name>
</gene>
<evidence type="ECO:0000256" key="1">
    <source>
        <dbReference type="ARBA" id="ARBA00006129"/>
    </source>
</evidence>
<dbReference type="Proteomes" id="UP000284547">
    <property type="component" value="Unassembled WGS sequence"/>
</dbReference>
<dbReference type="InterPro" id="IPR003696">
    <property type="entry name" value="Carbtransf_dom"/>
</dbReference>
<evidence type="ECO:0000313" key="4">
    <source>
        <dbReference type="EMBL" id="RGP35960.1"/>
    </source>
</evidence>
<comment type="caution">
    <text evidence="4">The sequence shown here is derived from an EMBL/GenBank/DDBJ whole genome shotgun (WGS) entry which is preliminary data.</text>
</comment>
<comment type="similarity">
    <text evidence="1">Belongs to the NodU/CmcH family.</text>
</comment>
<dbReference type="AlphaFoldDB" id="A0A411YYU4"/>
<name>A0A411YYU4_9RHOB</name>
<dbReference type="Pfam" id="PF16861">
    <property type="entry name" value="Carbam_trans_C"/>
    <property type="match status" value="1"/>
</dbReference>
<accession>A0A411YYU4</accession>
<dbReference type="InterPro" id="IPR043129">
    <property type="entry name" value="ATPase_NBD"/>
</dbReference>
<dbReference type="OrthoDB" id="9780777at2"/>
<evidence type="ECO:0000313" key="5">
    <source>
        <dbReference type="Proteomes" id="UP000284547"/>
    </source>
</evidence>
<dbReference type="InterPro" id="IPR031730">
    <property type="entry name" value="Carbam_trans_C"/>
</dbReference>
<dbReference type="SUPFAM" id="SSF53067">
    <property type="entry name" value="Actin-like ATPase domain"/>
    <property type="match status" value="1"/>
</dbReference>
<evidence type="ECO:0000259" key="2">
    <source>
        <dbReference type="Pfam" id="PF02543"/>
    </source>
</evidence>
<dbReference type="RefSeq" id="WP_118155511.1">
    <property type="nucleotide sequence ID" value="NZ_QWEY01000011.1"/>
</dbReference>
<dbReference type="InterPro" id="IPR051338">
    <property type="entry name" value="NodU/CmcH_Carbamoyltrnsfr"/>
</dbReference>
<dbReference type="EMBL" id="QWEY01000011">
    <property type="protein sequence ID" value="RGP35960.1"/>
    <property type="molecule type" value="Genomic_DNA"/>
</dbReference>
<evidence type="ECO:0000259" key="3">
    <source>
        <dbReference type="Pfam" id="PF16861"/>
    </source>
</evidence>
<dbReference type="InterPro" id="IPR038152">
    <property type="entry name" value="Carbam_trans_C_sf"/>
</dbReference>
<keyword evidence="5" id="KW-1185">Reference proteome</keyword>
<dbReference type="CDD" id="cd24098">
    <property type="entry name" value="ASKHA_NBD_TobZ_N"/>
    <property type="match status" value="1"/>
</dbReference>